<feature type="compositionally biased region" description="Polar residues" evidence="1">
    <location>
        <begin position="51"/>
        <end position="65"/>
    </location>
</feature>
<dbReference type="EMBL" id="KL198037">
    <property type="protein sequence ID" value="KDQ14536.1"/>
    <property type="molecule type" value="Genomic_DNA"/>
</dbReference>
<evidence type="ECO:0000313" key="3">
    <source>
        <dbReference type="Proteomes" id="UP000027195"/>
    </source>
</evidence>
<proteinExistence type="predicted"/>
<evidence type="ECO:0000313" key="2">
    <source>
        <dbReference type="EMBL" id="KDQ14536.1"/>
    </source>
</evidence>
<dbReference type="AlphaFoldDB" id="A0A067MSI3"/>
<organism evidence="2 3">
    <name type="scientific">Botryobasidium botryosum (strain FD-172 SS1)</name>
    <dbReference type="NCBI Taxonomy" id="930990"/>
    <lineage>
        <taxon>Eukaryota</taxon>
        <taxon>Fungi</taxon>
        <taxon>Dikarya</taxon>
        <taxon>Basidiomycota</taxon>
        <taxon>Agaricomycotina</taxon>
        <taxon>Agaricomycetes</taxon>
        <taxon>Cantharellales</taxon>
        <taxon>Botryobasidiaceae</taxon>
        <taxon>Botryobasidium</taxon>
    </lineage>
</organism>
<feature type="region of interest" description="Disordered" evidence="1">
    <location>
        <begin position="43"/>
        <end position="65"/>
    </location>
</feature>
<dbReference type="InParanoid" id="A0A067MSI3"/>
<name>A0A067MSI3_BOTB1</name>
<gene>
    <name evidence="2" type="ORF">BOTBODRAFT_44628</name>
</gene>
<keyword evidence="3" id="KW-1185">Reference proteome</keyword>
<accession>A0A067MSI3</accession>
<evidence type="ECO:0000256" key="1">
    <source>
        <dbReference type="SAM" id="MobiDB-lite"/>
    </source>
</evidence>
<dbReference type="HOGENOM" id="CLU_2145448_0_0_1"/>
<protein>
    <submittedName>
        <fullName evidence="2">Uncharacterized protein</fullName>
    </submittedName>
</protein>
<dbReference type="Proteomes" id="UP000027195">
    <property type="component" value="Unassembled WGS sequence"/>
</dbReference>
<sequence>MSTHNSSALGLSGALGPMSTEAVQHWVDIRDGGYALWFVGSRQEPGESRGTESSSNVSPSLSGEQSNEAMVFASADVEMHIVLPDGKHPKAACGIKLKSNSGGTLCKVLSHP</sequence>
<reference evidence="3" key="1">
    <citation type="journal article" date="2014" name="Proc. Natl. Acad. Sci. U.S.A.">
        <title>Extensive sampling of basidiomycete genomes demonstrates inadequacy of the white-rot/brown-rot paradigm for wood decay fungi.</title>
        <authorList>
            <person name="Riley R."/>
            <person name="Salamov A.A."/>
            <person name="Brown D.W."/>
            <person name="Nagy L.G."/>
            <person name="Floudas D."/>
            <person name="Held B.W."/>
            <person name="Levasseur A."/>
            <person name="Lombard V."/>
            <person name="Morin E."/>
            <person name="Otillar R."/>
            <person name="Lindquist E.A."/>
            <person name="Sun H."/>
            <person name="LaButti K.M."/>
            <person name="Schmutz J."/>
            <person name="Jabbour D."/>
            <person name="Luo H."/>
            <person name="Baker S.E."/>
            <person name="Pisabarro A.G."/>
            <person name="Walton J.D."/>
            <person name="Blanchette R.A."/>
            <person name="Henrissat B."/>
            <person name="Martin F."/>
            <person name="Cullen D."/>
            <person name="Hibbett D.S."/>
            <person name="Grigoriev I.V."/>
        </authorList>
    </citation>
    <scope>NUCLEOTIDE SEQUENCE [LARGE SCALE GENOMIC DNA]</scope>
    <source>
        <strain evidence="3">FD-172 SS1</strain>
    </source>
</reference>